<comment type="subcellular location">
    <subcellularLocation>
        <location evidence="1">Membrane</location>
        <topology evidence="1">Multi-pass membrane protein</topology>
    </subcellularLocation>
</comment>
<dbReference type="Proteomes" id="UP001314169">
    <property type="component" value="Chromosome 2"/>
</dbReference>
<gene>
    <name evidence="8" type="ORF">MPIPNATIZW_LOCUS9129</name>
</gene>
<evidence type="ECO:0000256" key="1">
    <source>
        <dbReference type="ARBA" id="ARBA00004141"/>
    </source>
</evidence>
<dbReference type="PROSITE" id="PS51257">
    <property type="entry name" value="PROKAR_LIPOPROTEIN"/>
    <property type="match status" value="1"/>
</dbReference>
<evidence type="ECO:0000256" key="7">
    <source>
        <dbReference type="SAM" id="SignalP"/>
    </source>
</evidence>
<name>A0ABN9ZRE4_PIPNA</name>
<dbReference type="EMBL" id="OY882859">
    <property type="protein sequence ID" value="CAK6440823.1"/>
    <property type="molecule type" value="Genomic_DNA"/>
</dbReference>
<dbReference type="PANTHER" id="PTHR16932:SF25">
    <property type="entry name" value="INTERFERON ALPHA-INDUCIBLE PROTEIN 6"/>
    <property type="match status" value="1"/>
</dbReference>
<sequence length="133" mass="13173">MRQKVVSLLLCYLLLSACGLVEAGKRRDSEDSDSGSGVWGALSYMAIGGGALALGLPALGFTGAGIAAGSVAAKLMSWSAIAHGGGVPAGGLVATMQSLGATGGSALMAKVGAFLGYAVHRQMDSKGAKEEEE</sequence>
<evidence type="ECO:0000256" key="3">
    <source>
        <dbReference type="ARBA" id="ARBA00022692"/>
    </source>
</evidence>
<dbReference type="Gene3D" id="6.10.110.10">
    <property type="match status" value="1"/>
</dbReference>
<evidence type="ECO:0000256" key="5">
    <source>
        <dbReference type="ARBA" id="ARBA00023136"/>
    </source>
</evidence>
<comment type="similarity">
    <text evidence="2">Belongs to the IFI6/IFI27 family.</text>
</comment>
<dbReference type="Pfam" id="PF06140">
    <property type="entry name" value="Ifi-6-16"/>
    <property type="match status" value="1"/>
</dbReference>
<feature type="chain" id="PRO_5047044364" description="Interferon alpha-inducible protein 6" evidence="7">
    <location>
        <begin position="24"/>
        <end position="133"/>
    </location>
</feature>
<protein>
    <recommendedName>
        <fullName evidence="10">Interferon alpha-inducible protein 6</fullName>
    </recommendedName>
</protein>
<keyword evidence="9" id="KW-1185">Reference proteome</keyword>
<dbReference type="InterPro" id="IPR009311">
    <property type="entry name" value="IFI6/IFI27-like"/>
</dbReference>
<evidence type="ECO:0000313" key="8">
    <source>
        <dbReference type="EMBL" id="CAK6440823.1"/>
    </source>
</evidence>
<reference evidence="8" key="1">
    <citation type="submission" date="2023-12" db="EMBL/GenBank/DDBJ databases">
        <authorList>
            <person name="Brown T."/>
        </authorList>
    </citation>
    <scope>NUCLEOTIDE SEQUENCE</scope>
</reference>
<accession>A0ABN9ZRE4</accession>
<keyword evidence="4 6" id="KW-1133">Transmembrane helix</keyword>
<evidence type="ECO:0000256" key="4">
    <source>
        <dbReference type="ARBA" id="ARBA00022989"/>
    </source>
</evidence>
<evidence type="ECO:0008006" key="10">
    <source>
        <dbReference type="Google" id="ProtNLM"/>
    </source>
</evidence>
<dbReference type="PANTHER" id="PTHR16932">
    <property type="entry name" value="INTERFERON ALPHA-INDUCIBLE PROTEIN 27"/>
    <property type="match status" value="1"/>
</dbReference>
<evidence type="ECO:0000313" key="9">
    <source>
        <dbReference type="Proteomes" id="UP001314169"/>
    </source>
</evidence>
<keyword evidence="7" id="KW-0732">Signal</keyword>
<evidence type="ECO:0000256" key="2">
    <source>
        <dbReference type="ARBA" id="ARBA00007262"/>
    </source>
</evidence>
<feature type="signal peptide" evidence="7">
    <location>
        <begin position="1"/>
        <end position="23"/>
    </location>
</feature>
<keyword evidence="3 6" id="KW-0812">Transmembrane</keyword>
<evidence type="ECO:0000256" key="6">
    <source>
        <dbReference type="SAM" id="Phobius"/>
    </source>
</evidence>
<feature type="transmembrane region" description="Helical" evidence="6">
    <location>
        <begin position="47"/>
        <end position="73"/>
    </location>
</feature>
<proteinExistence type="inferred from homology"/>
<keyword evidence="5 6" id="KW-0472">Membrane</keyword>
<dbReference type="InterPro" id="IPR038213">
    <property type="entry name" value="IFI6/IFI27-like_sf"/>
</dbReference>
<organism evidence="8 9">
    <name type="scientific">Pipistrellus nathusii</name>
    <name type="common">Nathusius' pipistrelle</name>
    <dbReference type="NCBI Taxonomy" id="59473"/>
    <lineage>
        <taxon>Eukaryota</taxon>
        <taxon>Metazoa</taxon>
        <taxon>Chordata</taxon>
        <taxon>Craniata</taxon>
        <taxon>Vertebrata</taxon>
        <taxon>Euteleostomi</taxon>
        <taxon>Mammalia</taxon>
        <taxon>Eutheria</taxon>
        <taxon>Laurasiatheria</taxon>
        <taxon>Chiroptera</taxon>
        <taxon>Yangochiroptera</taxon>
        <taxon>Vespertilionidae</taxon>
        <taxon>Pipistrellus</taxon>
    </lineage>
</organism>